<gene>
    <name evidence="1" type="ORF">BJ980_002068</name>
</gene>
<evidence type="ECO:0000313" key="1">
    <source>
        <dbReference type="EMBL" id="NYG59145.1"/>
    </source>
</evidence>
<keyword evidence="2" id="KW-1185">Reference proteome</keyword>
<proteinExistence type="predicted"/>
<evidence type="ECO:0008006" key="3">
    <source>
        <dbReference type="Google" id="ProtNLM"/>
    </source>
</evidence>
<reference evidence="1 2" key="1">
    <citation type="submission" date="2020-07" db="EMBL/GenBank/DDBJ databases">
        <title>Sequencing the genomes of 1000 actinobacteria strains.</title>
        <authorList>
            <person name="Klenk H.-P."/>
        </authorList>
    </citation>
    <scope>NUCLEOTIDE SEQUENCE [LARGE SCALE GENOMIC DNA]</scope>
    <source>
        <strain evidence="1 2">DSM 23819</strain>
    </source>
</reference>
<dbReference type="EMBL" id="JACCAA010000001">
    <property type="protein sequence ID" value="NYG59145.1"/>
    <property type="molecule type" value="Genomic_DNA"/>
</dbReference>
<dbReference type="RefSeq" id="WP_179502226.1">
    <property type="nucleotide sequence ID" value="NZ_JACCAA010000001.1"/>
</dbReference>
<evidence type="ECO:0000313" key="2">
    <source>
        <dbReference type="Proteomes" id="UP000540656"/>
    </source>
</evidence>
<dbReference type="Gene3D" id="3.40.1000.10">
    <property type="entry name" value="Mog1/PsbP, alpha/beta/alpha sandwich"/>
    <property type="match status" value="1"/>
</dbReference>
<organism evidence="1 2">
    <name type="scientific">Nocardioides daedukensis</name>
    <dbReference type="NCBI Taxonomy" id="634462"/>
    <lineage>
        <taxon>Bacteria</taxon>
        <taxon>Bacillati</taxon>
        <taxon>Actinomycetota</taxon>
        <taxon>Actinomycetes</taxon>
        <taxon>Propionibacteriales</taxon>
        <taxon>Nocardioidaceae</taxon>
        <taxon>Nocardioides</taxon>
    </lineage>
</organism>
<accession>A0A7Y9UVV3</accession>
<dbReference type="AlphaFoldDB" id="A0A7Y9UVV3"/>
<protein>
    <recommendedName>
        <fullName evidence="3">DUF1795 domain-containing protein</fullName>
    </recommendedName>
</protein>
<sequence length="144" mass="15905">MRITLPEGWLYVEEPEPDVILRAQAAHPAASGFSATLCIPVGEATAQDLIDEQREVGEALLDSLVRPDLEDLDIHDVSGRDAGYLRVAHQAEGRELITESWCWVIDGARWVVLATVDCSDYADYCDLIEDIVHSFEPPGLAMAR</sequence>
<dbReference type="Proteomes" id="UP000540656">
    <property type="component" value="Unassembled WGS sequence"/>
</dbReference>
<comment type="caution">
    <text evidence="1">The sequence shown here is derived from an EMBL/GenBank/DDBJ whole genome shotgun (WGS) entry which is preliminary data.</text>
</comment>
<name>A0A7Y9UVV3_9ACTN</name>